<organism evidence="2 3">
    <name type="scientific">Ceratitis capitata</name>
    <name type="common">Mediterranean fruit fly</name>
    <name type="synonym">Tephritis capitata</name>
    <dbReference type="NCBI Taxonomy" id="7213"/>
    <lineage>
        <taxon>Eukaryota</taxon>
        <taxon>Metazoa</taxon>
        <taxon>Ecdysozoa</taxon>
        <taxon>Arthropoda</taxon>
        <taxon>Hexapoda</taxon>
        <taxon>Insecta</taxon>
        <taxon>Pterygota</taxon>
        <taxon>Neoptera</taxon>
        <taxon>Endopterygota</taxon>
        <taxon>Diptera</taxon>
        <taxon>Brachycera</taxon>
        <taxon>Muscomorpha</taxon>
        <taxon>Tephritoidea</taxon>
        <taxon>Tephritidae</taxon>
        <taxon>Ceratitis</taxon>
        <taxon>Ceratitis</taxon>
    </lineage>
</organism>
<comment type="caution">
    <text evidence="2">The sequence shown here is derived from an EMBL/GenBank/DDBJ whole genome shotgun (WGS) entry which is preliminary data.</text>
</comment>
<sequence>MAALPVGRTTLTRAFAAQKLILARMLRSFATITQRSMTIYENLENPNINETSAPKHQSSYPCALAKQQSKRQPDIRTKNPNQTATTIQSDRGKRLYSSHNTTYYNPFEVELETRL</sequence>
<feature type="region of interest" description="Disordered" evidence="1">
    <location>
        <begin position="66"/>
        <end position="99"/>
    </location>
</feature>
<dbReference type="EMBL" id="CAJHJT010000023">
    <property type="protein sequence ID" value="CAD7001531.1"/>
    <property type="molecule type" value="Genomic_DNA"/>
</dbReference>
<reference evidence="2" key="1">
    <citation type="submission" date="2020-11" db="EMBL/GenBank/DDBJ databases">
        <authorList>
            <person name="Whitehead M."/>
        </authorList>
    </citation>
    <scope>NUCLEOTIDE SEQUENCE</scope>
    <source>
        <strain evidence="2">EGII</strain>
    </source>
</reference>
<evidence type="ECO:0000313" key="2">
    <source>
        <dbReference type="EMBL" id="CAD7001531.1"/>
    </source>
</evidence>
<keyword evidence="3" id="KW-1185">Reference proteome</keyword>
<name>A0A811US44_CERCA</name>
<feature type="compositionally biased region" description="Polar residues" evidence="1">
    <location>
        <begin position="78"/>
        <end position="89"/>
    </location>
</feature>
<evidence type="ECO:0000313" key="3">
    <source>
        <dbReference type="Proteomes" id="UP000606786"/>
    </source>
</evidence>
<gene>
    <name evidence="2" type="ORF">CCAP1982_LOCUS10027</name>
</gene>
<protein>
    <submittedName>
        <fullName evidence="2">(Mediterranean fruit fly) hypothetical protein</fullName>
    </submittedName>
</protein>
<proteinExistence type="predicted"/>
<accession>A0A811US44</accession>
<evidence type="ECO:0000256" key="1">
    <source>
        <dbReference type="SAM" id="MobiDB-lite"/>
    </source>
</evidence>
<dbReference type="Proteomes" id="UP000606786">
    <property type="component" value="Unassembled WGS sequence"/>
</dbReference>
<dbReference type="AlphaFoldDB" id="A0A811US44"/>